<dbReference type="Gene3D" id="3.20.20.70">
    <property type="entry name" value="Aldolase class I"/>
    <property type="match status" value="1"/>
</dbReference>
<dbReference type="Pfam" id="PF13186">
    <property type="entry name" value="SPASM"/>
    <property type="match status" value="1"/>
</dbReference>
<keyword evidence="3" id="KW-0949">S-adenosyl-L-methionine</keyword>
<gene>
    <name evidence="10" type="ORF">GCM10017083_14570</name>
</gene>
<name>A0A919CNN5_9PROT</name>
<dbReference type="GO" id="GO:0051536">
    <property type="term" value="F:iron-sulfur cluster binding"/>
    <property type="evidence" value="ECO:0007669"/>
    <property type="project" value="UniProtKB-KW"/>
</dbReference>
<protein>
    <recommendedName>
        <fullName evidence="12">Radical SAM protein</fullName>
    </recommendedName>
</protein>
<evidence type="ECO:0000256" key="6">
    <source>
        <dbReference type="ARBA" id="ARBA00023014"/>
    </source>
</evidence>
<dbReference type="CDD" id="cd21109">
    <property type="entry name" value="SPASM"/>
    <property type="match status" value="1"/>
</dbReference>
<reference evidence="10" key="2">
    <citation type="submission" date="2020-09" db="EMBL/GenBank/DDBJ databases">
        <authorList>
            <person name="Sun Q."/>
            <person name="Kim S."/>
        </authorList>
    </citation>
    <scope>NUCLEOTIDE SEQUENCE</scope>
    <source>
        <strain evidence="10">KCTC 42651</strain>
    </source>
</reference>
<dbReference type="CDD" id="cd01335">
    <property type="entry name" value="Radical_SAM"/>
    <property type="match status" value="1"/>
</dbReference>
<evidence type="ECO:0000256" key="7">
    <source>
        <dbReference type="SAM" id="MobiDB-lite"/>
    </source>
</evidence>
<evidence type="ECO:0000313" key="10">
    <source>
        <dbReference type="EMBL" id="GHD45945.1"/>
    </source>
</evidence>
<dbReference type="Pfam" id="PF04055">
    <property type="entry name" value="Radical_SAM"/>
    <property type="match status" value="1"/>
</dbReference>
<dbReference type="InterPro" id="IPR007197">
    <property type="entry name" value="rSAM"/>
</dbReference>
<sequence length="394" mass="44994">MPDLNVVRTARQEPRTPAARDAEARRHALRALPAPAPSAGLAAYHRERDLALQASPRKRANYERYLAHQRREAEPDYLPIKLDIENVSRCNFRCIMCSVSQWHKGQRADDLPLEAFERLIDEQYGLVEIKLQGLGEPTMQRDPYFDMIRYARARHIWVRTTTNASLLHLKDNYRKLVDADPNEIQISIDGATKAVFESIRHGSVFDRVVANCKLLNAYCRERGVVRTKMWTVVQRANFHQLADLVRLAAELGFKHHTFSLELVDWGLAEWRAANDTVSVEDQLDPDALMGLVALGDSLGVEVRFWNTTEKYSTRSPETLCPWPFERAFVSSDLRVVPCCAIGNPDVYQIGAPLDRDDPQTFTRHWQGADFVAFRKAHLEGRIPDICKACYADPE</sequence>
<feature type="domain" description="4Fe4S-binding SPASM" evidence="9">
    <location>
        <begin position="320"/>
        <end position="390"/>
    </location>
</feature>
<evidence type="ECO:0000313" key="11">
    <source>
        <dbReference type="Proteomes" id="UP000630353"/>
    </source>
</evidence>
<dbReference type="PANTHER" id="PTHR11228">
    <property type="entry name" value="RADICAL SAM DOMAIN PROTEIN"/>
    <property type="match status" value="1"/>
</dbReference>
<evidence type="ECO:0000259" key="9">
    <source>
        <dbReference type="Pfam" id="PF13186"/>
    </source>
</evidence>
<dbReference type="InterPro" id="IPR050377">
    <property type="entry name" value="Radical_SAM_PqqE_MftC-like"/>
</dbReference>
<organism evidence="10 11">
    <name type="scientific">Thalassobaculum fulvum</name>
    <dbReference type="NCBI Taxonomy" id="1633335"/>
    <lineage>
        <taxon>Bacteria</taxon>
        <taxon>Pseudomonadati</taxon>
        <taxon>Pseudomonadota</taxon>
        <taxon>Alphaproteobacteria</taxon>
        <taxon>Rhodospirillales</taxon>
        <taxon>Thalassobaculaceae</taxon>
        <taxon>Thalassobaculum</taxon>
    </lineage>
</organism>
<dbReference type="AlphaFoldDB" id="A0A919CNN5"/>
<dbReference type="InterPro" id="IPR013785">
    <property type="entry name" value="Aldolase_TIM"/>
</dbReference>
<evidence type="ECO:0000256" key="4">
    <source>
        <dbReference type="ARBA" id="ARBA00022723"/>
    </source>
</evidence>
<feature type="region of interest" description="Disordered" evidence="7">
    <location>
        <begin position="1"/>
        <end position="21"/>
    </location>
</feature>
<dbReference type="PANTHER" id="PTHR11228:SF7">
    <property type="entry name" value="PQQA PEPTIDE CYCLASE"/>
    <property type="match status" value="1"/>
</dbReference>
<dbReference type="InterPro" id="IPR023885">
    <property type="entry name" value="4Fe4S-binding_SPASM_dom"/>
</dbReference>
<dbReference type="SFLD" id="SFLDS00029">
    <property type="entry name" value="Radical_SAM"/>
    <property type="match status" value="1"/>
</dbReference>
<dbReference type="GO" id="GO:0046872">
    <property type="term" value="F:metal ion binding"/>
    <property type="evidence" value="ECO:0007669"/>
    <property type="project" value="UniProtKB-KW"/>
</dbReference>
<dbReference type="RefSeq" id="WP_189988287.1">
    <property type="nucleotide sequence ID" value="NZ_BMZS01000003.1"/>
</dbReference>
<evidence type="ECO:0000256" key="3">
    <source>
        <dbReference type="ARBA" id="ARBA00022691"/>
    </source>
</evidence>
<dbReference type="SUPFAM" id="SSF102114">
    <property type="entry name" value="Radical SAM enzymes"/>
    <property type="match status" value="1"/>
</dbReference>
<proteinExistence type="predicted"/>
<comment type="caution">
    <text evidence="10">The sequence shown here is derived from an EMBL/GenBank/DDBJ whole genome shotgun (WGS) entry which is preliminary data.</text>
</comment>
<keyword evidence="5" id="KW-0408">Iron</keyword>
<evidence type="ECO:0000259" key="8">
    <source>
        <dbReference type="Pfam" id="PF04055"/>
    </source>
</evidence>
<evidence type="ECO:0000256" key="5">
    <source>
        <dbReference type="ARBA" id="ARBA00023004"/>
    </source>
</evidence>
<keyword evidence="11" id="KW-1185">Reference proteome</keyword>
<evidence type="ECO:0000256" key="1">
    <source>
        <dbReference type="ARBA" id="ARBA00001966"/>
    </source>
</evidence>
<reference evidence="10" key="1">
    <citation type="journal article" date="2014" name="Int. J. Syst. Evol. Microbiol.">
        <title>Complete genome sequence of Corynebacterium casei LMG S-19264T (=DSM 44701T), isolated from a smear-ripened cheese.</title>
        <authorList>
            <consortium name="US DOE Joint Genome Institute (JGI-PGF)"/>
            <person name="Walter F."/>
            <person name="Albersmeier A."/>
            <person name="Kalinowski J."/>
            <person name="Ruckert C."/>
        </authorList>
    </citation>
    <scope>NUCLEOTIDE SEQUENCE</scope>
    <source>
        <strain evidence="10">KCTC 42651</strain>
    </source>
</reference>
<feature type="domain" description="Radical SAM core" evidence="8">
    <location>
        <begin position="89"/>
        <end position="226"/>
    </location>
</feature>
<dbReference type="GO" id="GO:0003824">
    <property type="term" value="F:catalytic activity"/>
    <property type="evidence" value="ECO:0007669"/>
    <property type="project" value="InterPro"/>
</dbReference>
<evidence type="ECO:0000256" key="2">
    <source>
        <dbReference type="ARBA" id="ARBA00022485"/>
    </source>
</evidence>
<evidence type="ECO:0008006" key="12">
    <source>
        <dbReference type="Google" id="ProtNLM"/>
    </source>
</evidence>
<accession>A0A919CNN5</accession>
<dbReference type="Proteomes" id="UP000630353">
    <property type="component" value="Unassembled WGS sequence"/>
</dbReference>
<dbReference type="InterPro" id="IPR058240">
    <property type="entry name" value="rSAM_sf"/>
</dbReference>
<feature type="compositionally biased region" description="Basic and acidic residues" evidence="7">
    <location>
        <begin position="10"/>
        <end position="21"/>
    </location>
</feature>
<keyword evidence="6" id="KW-0411">Iron-sulfur</keyword>
<dbReference type="InterPro" id="IPR034391">
    <property type="entry name" value="AdoMet-like_SPASM_containing"/>
</dbReference>
<keyword evidence="4" id="KW-0479">Metal-binding</keyword>
<dbReference type="SFLD" id="SFLDG01387">
    <property type="entry name" value="BtrN-like_SPASM_domain_contain"/>
    <property type="match status" value="1"/>
</dbReference>
<dbReference type="EMBL" id="BMZS01000003">
    <property type="protein sequence ID" value="GHD45945.1"/>
    <property type="molecule type" value="Genomic_DNA"/>
</dbReference>
<comment type="cofactor">
    <cofactor evidence="1">
        <name>[4Fe-4S] cluster</name>
        <dbReference type="ChEBI" id="CHEBI:49883"/>
    </cofactor>
</comment>
<keyword evidence="2" id="KW-0004">4Fe-4S</keyword>
<dbReference type="SFLD" id="SFLDG01067">
    <property type="entry name" value="SPASM/twitch_domain_containing"/>
    <property type="match status" value="1"/>
</dbReference>